<evidence type="ECO:0000313" key="4">
    <source>
        <dbReference type="Proteomes" id="UP000053593"/>
    </source>
</evidence>
<dbReference type="Pfam" id="PF12937">
    <property type="entry name" value="F-box-like"/>
    <property type="match status" value="1"/>
</dbReference>
<feature type="coiled-coil region" evidence="1">
    <location>
        <begin position="50"/>
        <end position="77"/>
    </location>
</feature>
<dbReference type="Gene3D" id="1.20.1280.50">
    <property type="match status" value="1"/>
</dbReference>
<dbReference type="InterPro" id="IPR001810">
    <property type="entry name" value="F-box_dom"/>
</dbReference>
<dbReference type="Proteomes" id="UP000053593">
    <property type="component" value="Unassembled WGS sequence"/>
</dbReference>
<protein>
    <recommendedName>
        <fullName evidence="2">F-box domain-containing protein</fullName>
    </recommendedName>
</protein>
<dbReference type="AlphaFoldDB" id="A0A0D0C6Q5"/>
<reference evidence="3 4" key="1">
    <citation type="submission" date="2014-04" db="EMBL/GenBank/DDBJ databases">
        <title>Evolutionary Origins and Diversification of the Mycorrhizal Mutualists.</title>
        <authorList>
            <consortium name="DOE Joint Genome Institute"/>
            <consortium name="Mycorrhizal Genomics Consortium"/>
            <person name="Kohler A."/>
            <person name="Kuo A."/>
            <person name="Nagy L.G."/>
            <person name="Floudas D."/>
            <person name="Copeland A."/>
            <person name="Barry K.W."/>
            <person name="Cichocki N."/>
            <person name="Veneault-Fourrey C."/>
            <person name="LaButti K."/>
            <person name="Lindquist E.A."/>
            <person name="Lipzen A."/>
            <person name="Lundell T."/>
            <person name="Morin E."/>
            <person name="Murat C."/>
            <person name="Riley R."/>
            <person name="Ohm R."/>
            <person name="Sun H."/>
            <person name="Tunlid A."/>
            <person name="Henrissat B."/>
            <person name="Grigoriev I.V."/>
            <person name="Hibbett D.S."/>
            <person name="Martin F."/>
        </authorList>
    </citation>
    <scope>NUCLEOTIDE SEQUENCE [LARGE SCALE GENOMIC DNA]</scope>
    <source>
        <strain evidence="3 4">FD-317 M1</strain>
    </source>
</reference>
<feature type="domain" description="F-box" evidence="2">
    <location>
        <begin position="81"/>
        <end position="134"/>
    </location>
</feature>
<keyword evidence="4" id="KW-1185">Reference proteome</keyword>
<sequence>MPSETFLPRVNLGEDRLVDRLRFLGNHQRSEISSILQDVDRDLEHYSSEIYTLQAKLSFLESQRERLRNHKAALSSLLSPIHRLPNELLARILMLAGQESGLNSTNVDALSVAAVCYRWRQMALASSSVWSSFHIYLPREDEDNEKLDSLLEYRLDLFLERSGQRPLDLSIQVADRDDEHPLFLNLTESSPRWENLSLDAYNDDYPSLQSANLSSLKTVCIRVAEEWTEPLQLMWITSTKNLSTLSSNMGLPRNKEVNEPLRSFPVMHSVTKLTFCPEEPDFLEPLHRFPNIRYLGLQDLNMAEADIPALSHVILPITSLDILFGPPVAVSPHLIELAMDILTAPSLSSLMITSKPGMYTAEGQEILINSLSHIPSFLERSNCMLTQLVLKALPVTDQCVVDVLKHLHALSELTVEDPIAESDYDAPPYLGPISRELIESLHAHRRSSLRISLSPIVPKLRSLVLKAQSTGFDFSSFISTVASRWIPSTYASMETGVACLRSVELHLVQEVDPEDYLPLAPFEASGLRVVVKGK</sequence>
<evidence type="ECO:0000313" key="3">
    <source>
        <dbReference type="EMBL" id="KIK58204.1"/>
    </source>
</evidence>
<evidence type="ECO:0000259" key="2">
    <source>
        <dbReference type="Pfam" id="PF12937"/>
    </source>
</evidence>
<accession>A0A0D0C6Q5</accession>
<dbReference type="EMBL" id="KN834786">
    <property type="protein sequence ID" value="KIK58204.1"/>
    <property type="molecule type" value="Genomic_DNA"/>
</dbReference>
<gene>
    <name evidence="3" type="ORF">GYMLUDRAFT_202677</name>
</gene>
<dbReference type="OrthoDB" id="3266451at2759"/>
<proteinExistence type="predicted"/>
<name>A0A0D0C6Q5_9AGAR</name>
<dbReference type="SUPFAM" id="SSF81383">
    <property type="entry name" value="F-box domain"/>
    <property type="match status" value="1"/>
</dbReference>
<organism evidence="3 4">
    <name type="scientific">Collybiopsis luxurians FD-317 M1</name>
    <dbReference type="NCBI Taxonomy" id="944289"/>
    <lineage>
        <taxon>Eukaryota</taxon>
        <taxon>Fungi</taxon>
        <taxon>Dikarya</taxon>
        <taxon>Basidiomycota</taxon>
        <taxon>Agaricomycotina</taxon>
        <taxon>Agaricomycetes</taxon>
        <taxon>Agaricomycetidae</taxon>
        <taxon>Agaricales</taxon>
        <taxon>Marasmiineae</taxon>
        <taxon>Omphalotaceae</taxon>
        <taxon>Collybiopsis</taxon>
        <taxon>Collybiopsis luxurians</taxon>
    </lineage>
</organism>
<evidence type="ECO:0000256" key="1">
    <source>
        <dbReference type="SAM" id="Coils"/>
    </source>
</evidence>
<keyword evidence="1" id="KW-0175">Coiled coil</keyword>
<dbReference type="InterPro" id="IPR036047">
    <property type="entry name" value="F-box-like_dom_sf"/>
</dbReference>
<dbReference type="HOGENOM" id="CLU_018544_12_1_1"/>